<dbReference type="SUPFAM" id="SSF143744">
    <property type="entry name" value="GlcG-like"/>
    <property type="match status" value="1"/>
</dbReference>
<dbReference type="Proteomes" id="UP001228905">
    <property type="component" value="Unassembled WGS sequence"/>
</dbReference>
<dbReference type="InterPro" id="IPR005624">
    <property type="entry name" value="PduO/GlcC-like"/>
</dbReference>
<keyword evidence="2" id="KW-0732">Signal</keyword>
<evidence type="ECO:0000256" key="2">
    <source>
        <dbReference type="SAM" id="SignalP"/>
    </source>
</evidence>
<dbReference type="EMBL" id="JAUSVS010000008">
    <property type="protein sequence ID" value="MDQ0465871.1"/>
    <property type="molecule type" value="Genomic_DNA"/>
</dbReference>
<evidence type="ECO:0000256" key="1">
    <source>
        <dbReference type="SAM" id="MobiDB-lite"/>
    </source>
</evidence>
<gene>
    <name evidence="3" type="ORF">QO010_003663</name>
</gene>
<dbReference type="Pfam" id="PF03928">
    <property type="entry name" value="HbpS-like"/>
    <property type="match status" value="1"/>
</dbReference>
<dbReference type="InterPro" id="IPR052517">
    <property type="entry name" value="GlcG_carb_metab_protein"/>
</dbReference>
<comment type="caution">
    <text evidence="3">The sequence shown here is derived from an EMBL/GenBank/DDBJ whole genome shotgun (WGS) entry which is preliminary data.</text>
</comment>
<dbReference type="RefSeq" id="WP_307351541.1">
    <property type="nucleotide sequence ID" value="NZ_JAUSVS010000008.1"/>
</dbReference>
<evidence type="ECO:0000313" key="3">
    <source>
        <dbReference type="EMBL" id="MDQ0465871.1"/>
    </source>
</evidence>
<dbReference type="Gene3D" id="3.30.450.150">
    <property type="entry name" value="Haem-degrading domain"/>
    <property type="match status" value="1"/>
</dbReference>
<protein>
    <submittedName>
        <fullName evidence="3">Uncharacterized protein GlcG (DUF336 family)</fullName>
    </submittedName>
</protein>
<evidence type="ECO:0000313" key="4">
    <source>
        <dbReference type="Proteomes" id="UP001228905"/>
    </source>
</evidence>
<feature type="signal peptide" evidence="2">
    <location>
        <begin position="1"/>
        <end position="22"/>
    </location>
</feature>
<reference evidence="3 4" key="1">
    <citation type="submission" date="2023-07" db="EMBL/GenBank/DDBJ databases">
        <title>Genomic Encyclopedia of Type Strains, Phase IV (KMG-IV): sequencing the most valuable type-strain genomes for metagenomic binning, comparative biology and taxonomic classification.</title>
        <authorList>
            <person name="Goeker M."/>
        </authorList>
    </citation>
    <scope>NUCLEOTIDE SEQUENCE [LARGE SCALE GENOMIC DNA]</scope>
    <source>
        <strain evidence="3 4">DSM 18695</strain>
    </source>
</reference>
<feature type="region of interest" description="Disordered" evidence="1">
    <location>
        <begin position="22"/>
        <end position="43"/>
    </location>
</feature>
<dbReference type="PANTHER" id="PTHR34309:SF1">
    <property type="entry name" value="PROTEIN GLCG"/>
    <property type="match status" value="1"/>
</dbReference>
<name>A0ABU0IWZ9_9CAUL</name>
<sequence>MTQRLALAAVAVVTFWPMAAGARQTPPAPPPAPTPIPHPPYGQPLTLAQAKKVAAAAEAEALANGWPMVITIVEPNGAEVLTLKMDGAQYGSGDVAEGKARSAARFRRPTKEFQDAVKSGNLNSVFTGALAIEGGELIIIDGKIAGAIGVSGGVAAQDGQVARAGAAALK</sequence>
<feature type="compositionally biased region" description="Pro residues" evidence="1">
    <location>
        <begin position="26"/>
        <end position="42"/>
    </location>
</feature>
<organism evidence="3 4">
    <name type="scientific">Caulobacter ginsengisoli</name>
    <dbReference type="NCBI Taxonomy" id="400775"/>
    <lineage>
        <taxon>Bacteria</taxon>
        <taxon>Pseudomonadati</taxon>
        <taxon>Pseudomonadota</taxon>
        <taxon>Alphaproteobacteria</taxon>
        <taxon>Caulobacterales</taxon>
        <taxon>Caulobacteraceae</taxon>
        <taxon>Caulobacter</taxon>
    </lineage>
</organism>
<feature type="chain" id="PRO_5046234910" evidence="2">
    <location>
        <begin position="23"/>
        <end position="170"/>
    </location>
</feature>
<keyword evidence="4" id="KW-1185">Reference proteome</keyword>
<dbReference type="PANTHER" id="PTHR34309">
    <property type="entry name" value="SLR1406 PROTEIN"/>
    <property type="match status" value="1"/>
</dbReference>
<dbReference type="InterPro" id="IPR038084">
    <property type="entry name" value="PduO/GlcC-like_sf"/>
</dbReference>
<proteinExistence type="predicted"/>
<accession>A0ABU0IWZ9</accession>